<feature type="transmembrane region" description="Helical" evidence="1">
    <location>
        <begin position="318"/>
        <end position="335"/>
    </location>
</feature>
<keyword evidence="3" id="KW-1185">Reference proteome</keyword>
<organism evidence="2 3">
    <name type="scientific">Fibrivirga algicola</name>
    <dbReference type="NCBI Taxonomy" id="2950420"/>
    <lineage>
        <taxon>Bacteria</taxon>
        <taxon>Pseudomonadati</taxon>
        <taxon>Bacteroidota</taxon>
        <taxon>Cytophagia</taxon>
        <taxon>Cytophagales</taxon>
        <taxon>Spirosomataceae</taxon>
        <taxon>Fibrivirga</taxon>
    </lineage>
</organism>
<proteinExistence type="predicted"/>
<dbReference type="Proteomes" id="UP000606008">
    <property type="component" value="Unassembled WGS sequence"/>
</dbReference>
<evidence type="ECO:0008006" key="4">
    <source>
        <dbReference type="Google" id="ProtNLM"/>
    </source>
</evidence>
<sequence>MTEDPKALSSTNSDASNPNGLALSLDNFKAIIYTYNAKPDTDIILFKGSKIIEIGDIRSLHELIMRKIENYEDFGNSISLNLVIGKNKIKEYSNWHEFSREDWNSINGIIKSLAITWIFYIKLPMHQLPQKHTVKIRIGSNIPPQDIFHVVMSSDNRSELLELQAEGSCKIDFINPVISTEILAHAESWYEGLKNAPKLALPFQKFLERYQSTILNIVGNGISILLLVMFLLCLKAPGTEPLFYLRLNIPNIQIIIVSTISLFVVGQIIGRPMAKWLDKKIDSYRHHSSFLITRGDYNAKADIENGNKSISKDIRVRFIWVLISTFISILARYLLSIK</sequence>
<evidence type="ECO:0000313" key="3">
    <source>
        <dbReference type="Proteomes" id="UP000606008"/>
    </source>
</evidence>
<dbReference type="EMBL" id="WAEL01000005">
    <property type="protein sequence ID" value="NID11553.1"/>
    <property type="molecule type" value="Genomic_DNA"/>
</dbReference>
<protein>
    <recommendedName>
        <fullName evidence="4">DUF2868 domain-containing protein</fullName>
    </recommendedName>
</protein>
<name>A0ABX0QLR8_9BACT</name>
<feature type="transmembrane region" description="Helical" evidence="1">
    <location>
        <begin position="252"/>
        <end position="270"/>
    </location>
</feature>
<dbReference type="RefSeq" id="WP_166692533.1">
    <property type="nucleotide sequence ID" value="NZ_WAEL01000005.1"/>
</dbReference>
<evidence type="ECO:0000256" key="1">
    <source>
        <dbReference type="SAM" id="Phobius"/>
    </source>
</evidence>
<accession>A0ABX0QLR8</accession>
<comment type="caution">
    <text evidence="2">The sequence shown here is derived from an EMBL/GenBank/DDBJ whole genome shotgun (WGS) entry which is preliminary data.</text>
</comment>
<feature type="transmembrane region" description="Helical" evidence="1">
    <location>
        <begin position="213"/>
        <end position="232"/>
    </location>
</feature>
<keyword evidence="1" id="KW-1133">Transmembrane helix</keyword>
<gene>
    <name evidence="2" type="ORF">F7231_15365</name>
</gene>
<keyword evidence="1" id="KW-0812">Transmembrane</keyword>
<reference evidence="2" key="1">
    <citation type="submission" date="2024-05" db="EMBL/GenBank/DDBJ databases">
        <authorList>
            <person name="Jung D.-H."/>
        </authorList>
    </citation>
    <scope>NUCLEOTIDE SEQUENCE</scope>
    <source>
        <strain evidence="2">JA-25</strain>
    </source>
</reference>
<evidence type="ECO:0000313" key="2">
    <source>
        <dbReference type="EMBL" id="NID11553.1"/>
    </source>
</evidence>
<keyword evidence="1" id="KW-0472">Membrane</keyword>